<dbReference type="InterPro" id="IPR008928">
    <property type="entry name" value="6-hairpin_glycosidase_sf"/>
</dbReference>
<evidence type="ECO:0000259" key="1">
    <source>
        <dbReference type="Pfam" id="PF00723"/>
    </source>
</evidence>
<dbReference type="InterPro" id="IPR011613">
    <property type="entry name" value="GH15-like"/>
</dbReference>
<dbReference type="PANTHER" id="PTHR31616:SF0">
    <property type="entry name" value="GLUCAN 1,4-ALPHA-GLUCOSIDASE"/>
    <property type="match status" value="1"/>
</dbReference>
<sequence>MHIEDYAMIGDGQSAALVSLHASIDWLCWPSFDSDTCFAALLGDKENGCWTLATEAPLVSARRCYRPGTLVIETTLETLEGTLVVTDCMVRHSERPVLLRHLACTRGIVRVTSEVRVRFDYGRAIPWCRSRAGQDGRVNMICGPQSLWLDGTVASACSDDTPRADFTMSAGDRHHFSLTCAYSCEEAPPPPDADRLLADTVQFWIDWSAQSTARGRHADAVLRSLITLEALSDTRTGGIAAAPSSSLPERPGSASNWDYRFCWLRDAAFTMSALLGCGYHAEAARWRDWLVRAIAGHPAQLQVLYALDGSRRLDEWTCPWLPGYRNSAPVRFGNAAVQQSQLDVYGEVLNALYLSRRAGLTPDDDVWSLEVGLIDHLQKVWRQPDDGIWEVRDGPRQFTFSKVMAWVAVDRALSSAKEFGKPAPVAQWLALADEIRQDVLARGYDERLKSFTQSYGSERLDASCLLIPVVGFLPIDDPRVAGTVAAIEANLMCDGLVLRYRGIDGEPGSPSSGERPFLACSFWLVHVWKMQGRCAEAQALFERLLSLRNDVGLLSEKYDEEEKCLVGNFPQALSHVSLINAALCLDADIKRSGSD</sequence>
<evidence type="ECO:0000259" key="2">
    <source>
        <dbReference type="Pfam" id="PF19291"/>
    </source>
</evidence>
<keyword evidence="3" id="KW-0378">Hydrolase</keyword>
<proteinExistence type="predicted"/>
<dbReference type="InterPro" id="IPR012341">
    <property type="entry name" value="6hp_glycosidase-like_sf"/>
</dbReference>
<dbReference type="Pfam" id="PF00723">
    <property type="entry name" value="Glyco_hydro_15"/>
    <property type="match status" value="1"/>
</dbReference>
<gene>
    <name evidence="3" type="ORF">LMG27177_02081</name>
</gene>
<dbReference type="Proteomes" id="UP000494252">
    <property type="component" value="Unassembled WGS sequence"/>
</dbReference>
<dbReference type="RefSeq" id="WP_175159571.1">
    <property type="nucleotide sequence ID" value="NZ_CADIKI010000005.1"/>
</dbReference>
<keyword evidence="3" id="KW-0326">Glycosidase</keyword>
<dbReference type="Pfam" id="PF19291">
    <property type="entry name" value="TREH_N"/>
    <property type="match status" value="1"/>
</dbReference>
<dbReference type="SUPFAM" id="SSF48208">
    <property type="entry name" value="Six-hairpin glycosidases"/>
    <property type="match status" value="1"/>
</dbReference>
<dbReference type="InterPro" id="IPR045582">
    <property type="entry name" value="Trehalase-like_N"/>
</dbReference>
<feature type="domain" description="Trehalase-like N-terminal" evidence="2">
    <location>
        <begin position="2"/>
        <end position="123"/>
    </location>
</feature>
<feature type="domain" description="GH15-like" evidence="1">
    <location>
        <begin position="215"/>
        <end position="582"/>
    </location>
</feature>
<dbReference type="Gene3D" id="1.50.10.10">
    <property type="match status" value="1"/>
</dbReference>
<name>A0A6J5FT17_9BURK</name>
<accession>A0A6J5FT17</accession>
<dbReference type="EC" id="3.2.1.28" evidence="3"/>
<protein>
    <submittedName>
        <fullName evidence="3">Trehalase</fullName>
        <ecNumber evidence="3">3.2.1.28</ecNumber>
    </submittedName>
</protein>
<keyword evidence="4" id="KW-1185">Reference proteome</keyword>
<dbReference type="EMBL" id="CADIKI010000005">
    <property type="protein sequence ID" value="CAB3786805.1"/>
    <property type="molecule type" value="Genomic_DNA"/>
</dbReference>
<evidence type="ECO:0000313" key="3">
    <source>
        <dbReference type="EMBL" id="CAB3786805.1"/>
    </source>
</evidence>
<evidence type="ECO:0000313" key="4">
    <source>
        <dbReference type="Proteomes" id="UP000494252"/>
    </source>
</evidence>
<dbReference type="AlphaFoldDB" id="A0A6J5FT17"/>
<dbReference type="PANTHER" id="PTHR31616">
    <property type="entry name" value="TREHALASE"/>
    <property type="match status" value="1"/>
</dbReference>
<dbReference type="GO" id="GO:0005975">
    <property type="term" value="P:carbohydrate metabolic process"/>
    <property type="evidence" value="ECO:0007669"/>
    <property type="project" value="InterPro"/>
</dbReference>
<organism evidence="3 4">
    <name type="scientific">Paraburkholderia fynbosensis</name>
    <dbReference type="NCBI Taxonomy" id="1200993"/>
    <lineage>
        <taxon>Bacteria</taxon>
        <taxon>Pseudomonadati</taxon>
        <taxon>Pseudomonadota</taxon>
        <taxon>Betaproteobacteria</taxon>
        <taxon>Burkholderiales</taxon>
        <taxon>Burkholderiaceae</taxon>
        <taxon>Paraburkholderia</taxon>
    </lineage>
</organism>
<reference evidence="3 4" key="1">
    <citation type="submission" date="2020-04" db="EMBL/GenBank/DDBJ databases">
        <authorList>
            <person name="De Canck E."/>
        </authorList>
    </citation>
    <scope>NUCLEOTIDE SEQUENCE [LARGE SCALE GENOMIC DNA]</scope>
    <source>
        <strain evidence="3 4">LMG 27177</strain>
    </source>
</reference>
<dbReference type="GO" id="GO:0004555">
    <property type="term" value="F:alpha,alpha-trehalase activity"/>
    <property type="evidence" value="ECO:0007669"/>
    <property type="project" value="UniProtKB-EC"/>
</dbReference>